<protein>
    <submittedName>
        <fullName evidence="3">Putative transmembrane protein</fullName>
    </submittedName>
</protein>
<dbReference type="OrthoDB" id="332399at2759"/>
<dbReference type="EMBL" id="AEYI02002097">
    <property type="protein sequence ID" value="KFG30118.1"/>
    <property type="molecule type" value="Genomic_DNA"/>
</dbReference>
<feature type="compositionally biased region" description="Basic and acidic residues" evidence="1">
    <location>
        <begin position="127"/>
        <end position="142"/>
    </location>
</feature>
<feature type="compositionally biased region" description="Polar residues" evidence="1">
    <location>
        <begin position="107"/>
        <end position="121"/>
    </location>
</feature>
<proteinExistence type="predicted"/>
<feature type="region of interest" description="Disordered" evidence="1">
    <location>
        <begin position="50"/>
        <end position="151"/>
    </location>
</feature>
<keyword evidence="2" id="KW-0732">Signal</keyword>
<accession>A0A086JDA0</accession>
<feature type="signal peptide" evidence="2">
    <location>
        <begin position="1"/>
        <end position="39"/>
    </location>
</feature>
<sequence length="388" mass="40481">MTELQKAQRRSNLSAVMKQWHLRFWAVLLVCALVSGCGAASASHSSFTASQVVEDESPPNKNERINPSGDVDGHEEGSSPNVSQVEKNRLPDGRTFGGSGRDLPSEEGNQQADLSSSTGEFQGSRARQHDDQRASSSKRDDAGSEVNASHENVIAVQETEAVDRARDNTFTKRPNPRKLAAGFYPGGMTATPYGAYLNWYRTAYLPWYYTTFGTASSAPVLTSPAVYSSYYPTVAATVAAAPVQAAFPVVQQAVAEQGPINVVQPAIALSQRATVPVVQQSAVPVAVPGRAAVAPVAVTAPNPVVTTTPTEALLSLEEPANGSGIQQLIAPAPVALLAAPYATGNGNSRGSRANSRYSDGVGGLGLSNFAAFLARPDGTLAAIGGNGT</sequence>
<evidence type="ECO:0000256" key="1">
    <source>
        <dbReference type="SAM" id="MobiDB-lite"/>
    </source>
</evidence>
<comment type="caution">
    <text evidence="3">The sequence shown here is derived from an EMBL/GenBank/DDBJ whole genome shotgun (WGS) entry which is preliminary data.</text>
</comment>
<name>A0A086JDA0_TOXGO</name>
<organism evidence="3 4">
    <name type="scientific">Toxoplasma gondii p89</name>
    <dbReference type="NCBI Taxonomy" id="943119"/>
    <lineage>
        <taxon>Eukaryota</taxon>
        <taxon>Sar</taxon>
        <taxon>Alveolata</taxon>
        <taxon>Apicomplexa</taxon>
        <taxon>Conoidasida</taxon>
        <taxon>Coccidia</taxon>
        <taxon>Eucoccidiorida</taxon>
        <taxon>Eimeriorina</taxon>
        <taxon>Sarcocystidae</taxon>
        <taxon>Toxoplasma</taxon>
    </lineage>
</organism>
<keyword evidence="3" id="KW-0812">Transmembrane</keyword>
<evidence type="ECO:0000313" key="3">
    <source>
        <dbReference type="EMBL" id="KFG30118.1"/>
    </source>
</evidence>
<dbReference type="AlphaFoldDB" id="A0A086JDA0"/>
<feature type="chain" id="PRO_5001808107" evidence="2">
    <location>
        <begin position="40"/>
        <end position="388"/>
    </location>
</feature>
<evidence type="ECO:0000256" key="2">
    <source>
        <dbReference type="SAM" id="SignalP"/>
    </source>
</evidence>
<dbReference type="Proteomes" id="UP000028828">
    <property type="component" value="Unassembled WGS sequence"/>
</dbReference>
<dbReference type="VEuPathDB" id="ToxoDB:TGP89_297910"/>
<evidence type="ECO:0000313" key="4">
    <source>
        <dbReference type="Proteomes" id="UP000028828"/>
    </source>
</evidence>
<reference evidence="3 4" key="1">
    <citation type="submission" date="2014-03" db="EMBL/GenBank/DDBJ databases">
        <authorList>
            <person name="Sibley D."/>
            <person name="Venepally P."/>
            <person name="Karamycheva S."/>
            <person name="Hadjithomas M."/>
            <person name="Khan A."/>
            <person name="Brunk B."/>
            <person name="Roos D."/>
            <person name="Caler E."/>
            <person name="Lorenzi H."/>
        </authorList>
    </citation>
    <scope>NUCLEOTIDE SEQUENCE [LARGE SCALE GENOMIC DNA]</scope>
    <source>
        <strain evidence="4">p89</strain>
    </source>
</reference>
<keyword evidence="3" id="KW-0472">Membrane</keyword>
<gene>
    <name evidence="3" type="ORF">TGP89_297910</name>
</gene>